<dbReference type="SUPFAM" id="SSF56112">
    <property type="entry name" value="Protein kinase-like (PK-like)"/>
    <property type="match status" value="1"/>
</dbReference>
<evidence type="ECO:0000313" key="7">
    <source>
        <dbReference type="EMBL" id="RKP32198.1"/>
    </source>
</evidence>
<dbReference type="GO" id="GO:0005829">
    <property type="term" value="C:cytosol"/>
    <property type="evidence" value="ECO:0007669"/>
    <property type="project" value="TreeGrafter"/>
</dbReference>
<dbReference type="PANTHER" id="PTHR24348:SF22">
    <property type="entry name" value="NON-SPECIFIC SERINE_THREONINE PROTEIN KINASE"/>
    <property type="match status" value="1"/>
</dbReference>
<dbReference type="InterPro" id="IPR008271">
    <property type="entry name" value="Ser/Thr_kinase_AS"/>
</dbReference>
<dbReference type="OrthoDB" id="4062651at2759"/>
<dbReference type="AlphaFoldDB" id="A0A4P9ZGY8"/>
<evidence type="ECO:0000256" key="5">
    <source>
        <dbReference type="ARBA" id="ARBA00022840"/>
    </source>
</evidence>
<dbReference type="InterPro" id="IPR011009">
    <property type="entry name" value="Kinase-like_dom_sf"/>
</dbReference>
<reference evidence="8" key="1">
    <citation type="journal article" date="2018" name="Nat. Microbiol.">
        <title>Leveraging single-cell genomics to expand the fungal tree of life.</title>
        <authorList>
            <person name="Ahrendt S.R."/>
            <person name="Quandt C.A."/>
            <person name="Ciobanu D."/>
            <person name="Clum A."/>
            <person name="Salamov A."/>
            <person name="Andreopoulos B."/>
            <person name="Cheng J.F."/>
            <person name="Woyke T."/>
            <person name="Pelin A."/>
            <person name="Henrissat B."/>
            <person name="Reynolds N.K."/>
            <person name="Benny G.L."/>
            <person name="Smith M.E."/>
            <person name="James T.Y."/>
            <person name="Grigoriev I.V."/>
        </authorList>
    </citation>
    <scope>NUCLEOTIDE SEQUENCE [LARGE SCALE GENOMIC DNA]</scope>
    <source>
        <strain evidence="8">Baker2002</strain>
    </source>
</reference>
<feature type="domain" description="Protein kinase" evidence="6">
    <location>
        <begin position="57"/>
        <end position="352"/>
    </location>
</feature>
<dbReference type="InterPro" id="IPR045269">
    <property type="entry name" value="Atg1-like"/>
</dbReference>
<gene>
    <name evidence="7" type="ORF">METBISCDRAFT_21715</name>
</gene>
<dbReference type="Proteomes" id="UP000268321">
    <property type="component" value="Unassembled WGS sequence"/>
</dbReference>
<evidence type="ECO:0000256" key="4">
    <source>
        <dbReference type="ARBA" id="ARBA00022777"/>
    </source>
</evidence>
<accession>A0A4P9ZGY8</accession>
<dbReference type="Pfam" id="PF00069">
    <property type="entry name" value="Pkinase"/>
    <property type="match status" value="1"/>
</dbReference>
<dbReference type="GO" id="GO:0016020">
    <property type="term" value="C:membrane"/>
    <property type="evidence" value="ECO:0007669"/>
    <property type="project" value="TreeGrafter"/>
</dbReference>
<evidence type="ECO:0000313" key="8">
    <source>
        <dbReference type="Proteomes" id="UP000268321"/>
    </source>
</evidence>
<evidence type="ECO:0000256" key="1">
    <source>
        <dbReference type="ARBA" id="ARBA00012513"/>
    </source>
</evidence>
<dbReference type="Gene3D" id="1.10.510.10">
    <property type="entry name" value="Transferase(Phosphotransferase) domain 1"/>
    <property type="match status" value="1"/>
</dbReference>
<keyword evidence="2" id="KW-0808">Transferase</keyword>
<dbReference type="GO" id="GO:0005524">
    <property type="term" value="F:ATP binding"/>
    <property type="evidence" value="ECO:0007669"/>
    <property type="project" value="UniProtKB-KW"/>
</dbReference>
<dbReference type="EMBL" id="ML004433">
    <property type="protein sequence ID" value="RKP32198.1"/>
    <property type="molecule type" value="Genomic_DNA"/>
</dbReference>
<keyword evidence="5" id="KW-0067">ATP-binding</keyword>
<dbReference type="GO" id="GO:0010506">
    <property type="term" value="P:regulation of autophagy"/>
    <property type="evidence" value="ECO:0007669"/>
    <property type="project" value="InterPro"/>
</dbReference>
<dbReference type="InterPro" id="IPR000719">
    <property type="entry name" value="Prot_kinase_dom"/>
</dbReference>
<dbReference type="GO" id="GO:0004674">
    <property type="term" value="F:protein serine/threonine kinase activity"/>
    <property type="evidence" value="ECO:0007669"/>
    <property type="project" value="UniProtKB-EC"/>
</dbReference>
<dbReference type="GO" id="GO:0000045">
    <property type="term" value="P:autophagosome assembly"/>
    <property type="evidence" value="ECO:0007669"/>
    <property type="project" value="TreeGrafter"/>
</dbReference>
<dbReference type="PROSITE" id="PS00108">
    <property type="entry name" value="PROTEIN_KINASE_ST"/>
    <property type="match status" value="1"/>
</dbReference>
<dbReference type="EC" id="2.7.11.1" evidence="1"/>
<name>A0A4P9ZGY8_9ASCO</name>
<dbReference type="PROSITE" id="PS50011">
    <property type="entry name" value="PROTEIN_KINASE_DOM"/>
    <property type="match status" value="1"/>
</dbReference>
<dbReference type="PANTHER" id="PTHR24348">
    <property type="entry name" value="SERINE/THREONINE-PROTEIN KINASE UNC-51-RELATED"/>
    <property type="match status" value="1"/>
</dbReference>
<proteinExistence type="predicted"/>
<sequence>MLPRSNETEVQNCSSEAAAPAVAKNDGACASSKEPEHLDSSEYSMYENGRLHLNNRYRYISAIQKGSFGCVTLALDLHTHIKVALKAMHRKKEVEPMARHEIKALEKLGSENPNICLLLDSFTTKDFVVLVLEYCSAGDLYDVIHSSSSSPRAVDVWKLAREIHSGLSYAHSLGIYHRDLKPENILFTESGTAKICDWGLASLVRNSTVFNVGTERYMAPECFLHTPFGSNPEEVMSSYDCKYADYWSFGILLLTATFGSAPFKPIVATKTSSGSTDAFKLKKKGPKKSLESDYNFKNFVFYNKPEVLYDIYPSMNSNSFNLFMNLLKIGGADNGLDNYLKKIQLRDLDKFITEFETNWKYGLTVWEEEEFGVDSEEDSVSSKNQAHDSVFDMDDFDDSKAKTVSSTFSHEISVSSGKDFVVSENRSEHEVESYSDVYVAPPVEVMNVPSLVESTLQEKSWYDLEDDLDDVEFNRIFNSLSFRSGSTKPRTWDIKIVDKDLVEGNLGWNY</sequence>
<dbReference type="SMART" id="SM00220">
    <property type="entry name" value="S_TKc"/>
    <property type="match status" value="1"/>
</dbReference>
<keyword evidence="8" id="KW-1185">Reference proteome</keyword>
<dbReference type="GO" id="GO:0005776">
    <property type="term" value="C:autophagosome"/>
    <property type="evidence" value="ECO:0007669"/>
    <property type="project" value="TreeGrafter"/>
</dbReference>
<evidence type="ECO:0000256" key="2">
    <source>
        <dbReference type="ARBA" id="ARBA00022679"/>
    </source>
</evidence>
<dbReference type="GO" id="GO:0000407">
    <property type="term" value="C:phagophore assembly site"/>
    <property type="evidence" value="ECO:0007669"/>
    <property type="project" value="TreeGrafter"/>
</dbReference>
<organism evidence="7 8">
    <name type="scientific">Metschnikowia bicuspidata</name>
    <dbReference type="NCBI Taxonomy" id="27322"/>
    <lineage>
        <taxon>Eukaryota</taxon>
        <taxon>Fungi</taxon>
        <taxon>Dikarya</taxon>
        <taxon>Ascomycota</taxon>
        <taxon>Saccharomycotina</taxon>
        <taxon>Pichiomycetes</taxon>
        <taxon>Metschnikowiaceae</taxon>
        <taxon>Metschnikowia</taxon>
    </lineage>
</organism>
<keyword evidence="3" id="KW-0547">Nucleotide-binding</keyword>
<evidence type="ECO:0000256" key="3">
    <source>
        <dbReference type="ARBA" id="ARBA00022741"/>
    </source>
</evidence>
<evidence type="ECO:0000259" key="6">
    <source>
        <dbReference type="PROSITE" id="PS50011"/>
    </source>
</evidence>
<keyword evidence="4 7" id="KW-0418">Kinase</keyword>
<protein>
    <recommendedName>
        <fullName evidence="1">non-specific serine/threonine protein kinase</fullName>
        <ecNumber evidence="1">2.7.11.1</ecNumber>
    </recommendedName>
</protein>